<reference evidence="1 2" key="1">
    <citation type="journal article" date="2016" name="Nat. Commun.">
        <title>Thousands of microbial genomes shed light on interconnected biogeochemical processes in an aquifer system.</title>
        <authorList>
            <person name="Anantharaman K."/>
            <person name="Brown C.T."/>
            <person name="Hug L.A."/>
            <person name="Sharon I."/>
            <person name="Castelle C.J."/>
            <person name="Probst A.J."/>
            <person name="Thomas B.C."/>
            <person name="Singh A."/>
            <person name="Wilkins M.J."/>
            <person name="Karaoz U."/>
            <person name="Brodie E.L."/>
            <person name="Williams K.H."/>
            <person name="Hubbard S.S."/>
            <person name="Banfield J.F."/>
        </authorList>
    </citation>
    <scope>NUCLEOTIDE SEQUENCE [LARGE SCALE GENOMIC DNA]</scope>
</reference>
<evidence type="ECO:0000313" key="1">
    <source>
        <dbReference type="EMBL" id="OGK42136.1"/>
    </source>
</evidence>
<dbReference type="Pfam" id="PF12686">
    <property type="entry name" value="DUF3800"/>
    <property type="match status" value="1"/>
</dbReference>
<comment type="caution">
    <text evidence="1">The sequence shown here is derived from an EMBL/GenBank/DDBJ whole genome shotgun (WGS) entry which is preliminary data.</text>
</comment>
<protein>
    <recommendedName>
        <fullName evidence="3">DUF3800 domain-containing protein</fullName>
    </recommendedName>
</protein>
<gene>
    <name evidence="1" type="ORF">A3A74_06495</name>
</gene>
<accession>A0A1F7IFJ2</accession>
<evidence type="ECO:0000313" key="2">
    <source>
        <dbReference type="Proteomes" id="UP000179270"/>
    </source>
</evidence>
<organism evidence="1 2">
    <name type="scientific">Candidatus Roizmanbacteria bacterium RIFCSPLOWO2_01_FULL_35_13</name>
    <dbReference type="NCBI Taxonomy" id="1802055"/>
    <lineage>
        <taxon>Bacteria</taxon>
        <taxon>Candidatus Roizmaniibacteriota</taxon>
    </lineage>
</organism>
<evidence type="ECO:0008006" key="3">
    <source>
        <dbReference type="Google" id="ProtNLM"/>
    </source>
</evidence>
<dbReference type="AlphaFoldDB" id="A0A1F7IFJ2"/>
<dbReference type="STRING" id="1802055.A3A74_06495"/>
<name>A0A1F7IFJ2_9BACT</name>
<sequence>MQYLYLDESGDLGFDFVNKKPTKFFTVAILAVNGVENNRKLIKGVKVTLRRKLNPKKHRRRIVQELKGKDTTLEIKQYFYKQISKVKFEIYAMTLNKKRVYDRLTKEKSRVYNFIARQVIDKIPFEKNKANRVELVIDKSKSKPEIEEFNSYIRSQIQGRLDPKVTLDMYHWDSQQNPPLQAADMFCWGIFQKYQRRNTKWFEVFEKKIIFEGLYLKG</sequence>
<proteinExistence type="predicted"/>
<dbReference type="Proteomes" id="UP000179270">
    <property type="component" value="Unassembled WGS sequence"/>
</dbReference>
<dbReference type="EMBL" id="MGAF01000009">
    <property type="protein sequence ID" value="OGK42136.1"/>
    <property type="molecule type" value="Genomic_DNA"/>
</dbReference>
<dbReference type="InterPro" id="IPR024524">
    <property type="entry name" value="DUF3800"/>
</dbReference>